<dbReference type="InterPro" id="IPR050492">
    <property type="entry name" value="Bact_metal-bind_prot9"/>
</dbReference>
<dbReference type="SUPFAM" id="SSF53807">
    <property type="entry name" value="Helical backbone' metal receptor"/>
    <property type="match status" value="1"/>
</dbReference>
<dbReference type="Gene3D" id="3.40.50.1980">
    <property type="entry name" value="Nitrogenase molybdenum iron protein domain"/>
    <property type="match status" value="3"/>
</dbReference>
<reference evidence="7 8" key="1">
    <citation type="submission" date="2018-11" db="EMBL/GenBank/DDBJ databases">
        <title>Genomic Encyclopedia of Type Strains, Phase IV (KMG-IV): sequencing the most valuable type-strain genomes for metagenomic binning, comparative biology and taxonomic classification.</title>
        <authorList>
            <person name="Goeker M."/>
        </authorList>
    </citation>
    <scope>NUCLEOTIDE SEQUENCE [LARGE SCALE GENOMIC DNA]</scope>
    <source>
        <strain evidence="7 8">DSM 29158</strain>
    </source>
</reference>
<dbReference type="PANTHER" id="PTHR42953">
    <property type="entry name" value="HIGH-AFFINITY ZINC UPTAKE SYSTEM PROTEIN ZNUA-RELATED"/>
    <property type="match status" value="1"/>
</dbReference>
<keyword evidence="1 3" id="KW-0813">Transport</keyword>
<dbReference type="PANTHER" id="PTHR42953:SF8">
    <property type="entry name" value="ZINT DOMAIN-CONTAINING PROTEIN"/>
    <property type="match status" value="1"/>
</dbReference>
<protein>
    <submittedName>
        <fullName evidence="7">Zinc transport system substrate-binding protein</fullName>
    </submittedName>
</protein>
<feature type="coiled-coil region" evidence="4">
    <location>
        <begin position="188"/>
        <end position="223"/>
    </location>
</feature>
<feature type="signal peptide" evidence="6">
    <location>
        <begin position="1"/>
        <end position="23"/>
    </location>
</feature>
<comment type="similarity">
    <text evidence="3">Belongs to the bacterial solute-binding protein 9 family.</text>
</comment>
<dbReference type="InterPro" id="IPR006129">
    <property type="entry name" value="AdhesinB"/>
</dbReference>
<dbReference type="PRINTS" id="PR00690">
    <property type="entry name" value="ADHESNFAMILY"/>
</dbReference>
<evidence type="ECO:0000256" key="6">
    <source>
        <dbReference type="SAM" id="SignalP"/>
    </source>
</evidence>
<comment type="caution">
    <text evidence="7">The sequence shown here is derived from an EMBL/GenBank/DDBJ whole genome shotgun (WGS) entry which is preliminary data.</text>
</comment>
<feature type="region of interest" description="Disordered" evidence="5">
    <location>
        <begin position="132"/>
        <end position="175"/>
    </location>
</feature>
<evidence type="ECO:0000313" key="8">
    <source>
        <dbReference type="Proteomes" id="UP000277108"/>
    </source>
</evidence>
<evidence type="ECO:0000256" key="5">
    <source>
        <dbReference type="SAM" id="MobiDB-lite"/>
    </source>
</evidence>
<keyword evidence="2 6" id="KW-0732">Signal</keyword>
<dbReference type="InterPro" id="IPR006128">
    <property type="entry name" value="Lipoprotein_PsaA-like"/>
</dbReference>
<dbReference type="Pfam" id="PF01297">
    <property type="entry name" value="ZnuA"/>
    <property type="match status" value="1"/>
</dbReference>
<dbReference type="EMBL" id="RKRK01000005">
    <property type="protein sequence ID" value="RPF54815.1"/>
    <property type="molecule type" value="Genomic_DNA"/>
</dbReference>
<feature type="chain" id="PRO_5038655014" evidence="6">
    <location>
        <begin position="24"/>
        <end position="343"/>
    </location>
</feature>
<dbReference type="InterPro" id="IPR006127">
    <property type="entry name" value="ZnuA-like"/>
</dbReference>
<name>A0A3N5C8L6_9BACL</name>
<evidence type="ECO:0000256" key="2">
    <source>
        <dbReference type="ARBA" id="ARBA00022729"/>
    </source>
</evidence>
<sequence>MKRSIMYLLMIAVLVLGACQSNSSSDRQDGNKEKPSKDQIKITTTVFPIASFAKQIGGDHVSVNSIYPPGTDIHTFEPSQKDMIEYSKSDLFFYTSDDLDTMTTNITKSIKEDVEVVAVAKDISKEKILAHNHNHEDHDQVNEEEHNHDHEGHDHANEEEHNHDHEGHDHGENDPHVWLDPIHSITMAKAIKDELVKYDEANKEEYEENFKKLKEELTKIDEELHTVTEGAKHKEVFISHESIGYLADHYGFEQVGVSGLNNEEPTQKDIINVVEKIKEDGAKHILVEQNVSSKTVDMIKEQTDVEPVEFHNLSTLTKEESEDNITYQSIMKKNTDALKKAMQ</sequence>
<keyword evidence="8" id="KW-1185">Reference proteome</keyword>
<dbReference type="GO" id="GO:0030001">
    <property type="term" value="P:metal ion transport"/>
    <property type="evidence" value="ECO:0007669"/>
    <property type="project" value="InterPro"/>
</dbReference>
<evidence type="ECO:0000256" key="4">
    <source>
        <dbReference type="SAM" id="Coils"/>
    </source>
</evidence>
<dbReference type="PRINTS" id="PR00691">
    <property type="entry name" value="ADHESINB"/>
</dbReference>
<gene>
    <name evidence="7" type="ORF">EDD62_1592</name>
</gene>
<accession>A0A3N5C8L6</accession>
<dbReference type="GO" id="GO:0007155">
    <property type="term" value="P:cell adhesion"/>
    <property type="evidence" value="ECO:0007669"/>
    <property type="project" value="InterPro"/>
</dbReference>
<evidence type="ECO:0000256" key="3">
    <source>
        <dbReference type="RuleBase" id="RU003512"/>
    </source>
</evidence>
<dbReference type="OrthoDB" id="9810636at2"/>
<dbReference type="Proteomes" id="UP000277108">
    <property type="component" value="Unassembled WGS sequence"/>
</dbReference>
<dbReference type="RefSeq" id="WP_123808409.1">
    <property type="nucleotide sequence ID" value="NZ_RKRK01000005.1"/>
</dbReference>
<evidence type="ECO:0000256" key="1">
    <source>
        <dbReference type="ARBA" id="ARBA00022448"/>
    </source>
</evidence>
<dbReference type="AlphaFoldDB" id="A0A3N5C8L6"/>
<evidence type="ECO:0000313" key="7">
    <source>
        <dbReference type="EMBL" id="RPF54815.1"/>
    </source>
</evidence>
<dbReference type="GO" id="GO:0046872">
    <property type="term" value="F:metal ion binding"/>
    <property type="evidence" value="ECO:0007669"/>
    <property type="project" value="InterPro"/>
</dbReference>
<keyword evidence="4" id="KW-0175">Coiled coil</keyword>
<proteinExistence type="inferred from homology"/>
<dbReference type="PROSITE" id="PS51257">
    <property type="entry name" value="PROKAR_LIPOPROTEIN"/>
    <property type="match status" value="1"/>
</dbReference>
<organism evidence="7 8">
    <name type="scientific">Abyssicoccus albus</name>
    <dbReference type="NCBI Taxonomy" id="1817405"/>
    <lineage>
        <taxon>Bacteria</taxon>
        <taxon>Bacillati</taxon>
        <taxon>Bacillota</taxon>
        <taxon>Bacilli</taxon>
        <taxon>Bacillales</taxon>
        <taxon>Abyssicoccaceae</taxon>
    </lineage>
</organism>